<keyword evidence="6" id="KW-0411">Iron-sulfur</keyword>
<feature type="domain" description="Rieske" evidence="7">
    <location>
        <begin position="48"/>
        <end position="165"/>
    </location>
</feature>
<evidence type="ECO:0000256" key="2">
    <source>
        <dbReference type="ARBA" id="ARBA00022714"/>
    </source>
</evidence>
<dbReference type="Gene3D" id="2.102.10.10">
    <property type="entry name" value="Rieske [2Fe-2S] iron-sulphur domain"/>
    <property type="match status" value="1"/>
</dbReference>
<keyword evidence="2" id="KW-0001">2Fe-2S</keyword>
<dbReference type="Pfam" id="PF00848">
    <property type="entry name" value="Ring_hydroxyl_A"/>
    <property type="match status" value="1"/>
</dbReference>
<sequence length="420" mass="47476">MRVNKVNEKNKVINSLDWSDSTKIPFEVYTDESIYKLEQENIFRGETWSFVALESELAEAFSYKSTFVGDVPVVATRDDKDNFYVWVNRCSHRGAEVCRERHGKSEDGVFTCVYHQWAFDASGECVGVPFRKGHGGKGGFPKDFKPSDRPLQKLKVERLGGLIFASFADQGPTLEEYLGPQMLKMMLRVLCKPIEYLGVTRQYVNANWKLYTENTKDPYHASLLHLFHATFGVYRSTMGGGAEIGGPLNMHSLLSAYVIENEDKSEYEKGDLRTYDTGVKLADTSVLEVTPELDPVFTNHIQSIFPSMVLQQIHNTLAVRQIIPKGVDEFELVFHFFGYEDDTPELRAERVRQMNLVGPAGYISMEDGEATELVQNAIKGDPSHHSLMAMGEDGDEGTLLTESILRAYWKGYQQIMGVTQ</sequence>
<comment type="caution">
    <text evidence="8">The sequence shown here is derived from an EMBL/GenBank/DDBJ whole genome shotgun (WGS) entry which is preliminary data.</text>
</comment>
<dbReference type="PANTHER" id="PTHR43756:SF1">
    <property type="entry name" value="3-PHENYLPROPIONATE_CINNAMIC ACID DIOXYGENASE SUBUNIT ALPHA"/>
    <property type="match status" value="1"/>
</dbReference>
<keyword evidence="8" id="KW-0223">Dioxygenase</keyword>
<dbReference type="Gene3D" id="3.90.380.10">
    <property type="entry name" value="Naphthalene 1,2-dioxygenase Alpha Subunit, Chain A, domain 1"/>
    <property type="match status" value="1"/>
</dbReference>
<dbReference type="Proteomes" id="UP000015462">
    <property type="component" value="Unassembled WGS sequence"/>
</dbReference>
<dbReference type="SUPFAM" id="SSF50022">
    <property type="entry name" value="ISP domain"/>
    <property type="match status" value="1"/>
</dbReference>
<evidence type="ECO:0000256" key="5">
    <source>
        <dbReference type="ARBA" id="ARBA00023004"/>
    </source>
</evidence>
<evidence type="ECO:0000256" key="1">
    <source>
        <dbReference type="ARBA" id="ARBA00008751"/>
    </source>
</evidence>
<evidence type="ECO:0000259" key="7">
    <source>
        <dbReference type="PROSITE" id="PS51296"/>
    </source>
</evidence>
<evidence type="ECO:0000256" key="6">
    <source>
        <dbReference type="ARBA" id="ARBA00023014"/>
    </source>
</evidence>
<evidence type="ECO:0000256" key="3">
    <source>
        <dbReference type="ARBA" id="ARBA00022723"/>
    </source>
</evidence>
<dbReference type="InterPro" id="IPR001663">
    <property type="entry name" value="Rng_hydr_dOase-A"/>
</dbReference>
<dbReference type="GO" id="GO:0051537">
    <property type="term" value="F:2 iron, 2 sulfur cluster binding"/>
    <property type="evidence" value="ECO:0007669"/>
    <property type="project" value="UniProtKB-KW"/>
</dbReference>
<comment type="similarity">
    <text evidence="1">Belongs to the bacterial ring-hydroxylating dioxygenase alpha subunit family.</text>
</comment>
<dbReference type="InterPro" id="IPR015879">
    <property type="entry name" value="Ring_hydroxy_dOase_asu_C_dom"/>
</dbReference>
<keyword evidence="3" id="KW-0479">Metal-binding</keyword>
<accession>A0AB33Z4L0</accession>
<dbReference type="PANTHER" id="PTHR43756">
    <property type="entry name" value="CHOLINE MONOOXYGENASE, CHLOROPLASTIC"/>
    <property type="match status" value="1"/>
</dbReference>
<evidence type="ECO:0000256" key="4">
    <source>
        <dbReference type="ARBA" id="ARBA00023002"/>
    </source>
</evidence>
<evidence type="ECO:0000313" key="8">
    <source>
        <dbReference type="EMBL" id="EPD13871.1"/>
    </source>
</evidence>
<keyword evidence="9" id="KW-1185">Reference proteome</keyword>
<dbReference type="EMBL" id="ASHL01000001">
    <property type="protein sequence ID" value="EPD13871.1"/>
    <property type="molecule type" value="Genomic_DNA"/>
</dbReference>
<dbReference type="AlphaFoldDB" id="A0AB33Z4L0"/>
<dbReference type="InterPro" id="IPR017941">
    <property type="entry name" value="Rieske_2Fe-2S"/>
</dbReference>
<dbReference type="PRINTS" id="PR00090">
    <property type="entry name" value="RNGDIOXGNASE"/>
</dbReference>
<dbReference type="Pfam" id="PF00355">
    <property type="entry name" value="Rieske"/>
    <property type="match status" value="1"/>
</dbReference>
<dbReference type="PROSITE" id="PS51296">
    <property type="entry name" value="RIESKE"/>
    <property type="match status" value="1"/>
</dbReference>
<dbReference type="SUPFAM" id="SSF55961">
    <property type="entry name" value="Bet v1-like"/>
    <property type="match status" value="1"/>
</dbReference>
<gene>
    <name evidence="8" type="ORF">L196_00185</name>
</gene>
<protein>
    <submittedName>
        <fullName evidence="8">Ring hydroxylating dioxygenase subunit alpha/Rieske (2Fe-2S) protein</fullName>
    </submittedName>
</protein>
<name>A0AB33Z4L0_9GAMM</name>
<keyword evidence="5" id="KW-0408">Iron</keyword>
<reference evidence="8 9" key="1">
    <citation type="journal article" date="2013" name="Genome Announc.">
        <title>Genome Sequence of the Pyrene- and Fluoranthene-Degrading Bacterium Cycloclasticus sp. Strain PY97M.</title>
        <authorList>
            <person name="Cui Z."/>
            <person name="Xu G."/>
            <person name="Li Q."/>
            <person name="Gao W."/>
            <person name="Zheng L."/>
        </authorList>
    </citation>
    <scope>NUCLEOTIDE SEQUENCE [LARGE SCALE GENOMIC DNA]</scope>
    <source>
        <strain evidence="8 9">PY97M</strain>
    </source>
</reference>
<dbReference type="GO" id="GO:0051213">
    <property type="term" value="F:dioxygenase activity"/>
    <property type="evidence" value="ECO:0007669"/>
    <property type="project" value="UniProtKB-KW"/>
</dbReference>
<evidence type="ECO:0000313" key="9">
    <source>
        <dbReference type="Proteomes" id="UP000015462"/>
    </source>
</evidence>
<organism evidence="8 9">
    <name type="scientific">Cycloclasticus pugetii</name>
    <dbReference type="NCBI Taxonomy" id="34068"/>
    <lineage>
        <taxon>Bacteria</taxon>
        <taxon>Pseudomonadati</taxon>
        <taxon>Pseudomonadota</taxon>
        <taxon>Gammaproteobacteria</taxon>
        <taxon>Thiotrichales</taxon>
        <taxon>Piscirickettsiaceae</taxon>
        <taxon>Cycloclasticus</taxon>
    </lineage>
</organism>
<keyword evidence="4" id="KW-0560">Oxidoreductase</keyword>
<proteinExistence type="inferred from homology"/>
<dbReference type="GO" id="GO:0005506">
    <property type="term" value="F:iron ion binding"/>
    <property type="evidence" value="ECO:0007669"/>
    <property type="project" value="InterPro"/>
</dbReference>
<dbReference type="InterPro" id="IPR036922">
    <property type="entry name" value="Rieske_2Fe-2S_sf"/>
</dbReference>